<proteinExistence type="predicted"/>
<reference evidence="1 2" key="1">
    <citation type="submission" date="2016-11" db="EMBL/GenBank/DDBJ databases">
        <authorList>
            <person name="Jaros S."/>
            <person name="Januszkiewicz K."/>
            <person name="Wedrychowicz H."/>
        </authorList>
    </citation>
    <scope>NUCLEOTIDE SEQUENCE [LARGE SCALE GENOMIC DNA]</scope>
    <source>
        <strain evidence="1 2">DSM 19557</strain>
    </source>
</reference>
<keyword evidence="2" id="KW-1185">Reference proteome</keyword>
<dbReference type="RefSeq" id="WP_079654413.1">
    <property type="nucleotide sequence ID" value="NZ_LT670846.1"/>
</dbReference>
<dbReference type="Proteomes" id="UP000189810">
    <property type="component" value="Chromosome I"/>
</dbReference>
<sequence length="139" mass="17051">MGELKRQVDTDYVYFAEVELLLNHGVGYPELIPQLREKVYREGLEESPYVKKADRKLIQSVHRYIELLETSDEPIDDKEDEPINKWWWHLHKIAKGRYPSLTLPEYLREIYRKRRKYWRQKGRLTHPHSMDYTNHTWRV</sequence>
<name>A0A1M6T658_9AQUI</name>
<gene>
    <name evidence="1" type="ORF">SAMN05444391_1318</name>
</gene>
<dbReference type="OrthoDB" id="14397at2"/>
<evidence type="ECO:0000313" key="1">
    <source>
        <dbReference type="EMBL" id="SHK52457.1"/>
    </source>
</evidence>
<dbReference type="EMBL" id="LT670846">
    <property type="protein sequence ID" value="SHK52457.1"/>
    <property type="molecule type" value="Genomic_DNA"/>
</dbReference>
<evidence type="ECO:0000313" key="2">
    <source>
        <dbReference type="Proteomes" id="UP000189810"/>
    </source>
</evidence>
<organism evidence="1 2">
    <name type="scientific">Thermocrinis minervae</name>
    <dbReference type="NCBI Taxonomy" id="381751"/>
    <lineage>
        <taxon>Bacteria</taxon>
        <taxon>Pseudomonadati</taxon>
        <taxon>Aquificota</taxon>
        <taxon>Aquificia</taxon>
        <taxon>Aquificales</taxon>
        <taxon>Aquificaceae</taxon>
        <taxon>Thermocrinis</taxon>
    </lineage>
</organism>
<protein>
    <submittedName>
        <fullName evidence="1">Uncharacterized protein</fullName>
    </submittedName>
</protein>
<accession>A0A1M6T658</accession>
<dbReference type="AlphaFoldDB" id="A0A1M6T658"/>
<dbReference type="STRING" id="381751.SAMN05444391_1318"/>